<evidence type="ECO:0000313" key="2">
    <source>
        <dbReference type="EMBL" id="KGB25227.1"/>
    </source>
</evidence>
<gene>
    <name evidence="2" type="ORF">AtDm6_0908</name>
</gene>
<feature type="region of interest" description="Disordered" evidence="1">
    <location>
        <begin position="174"/>
        <end position="209"/>
    </location>
</feature>
<keyword evidence="3" id="KW-1185">Reference proteome</keyword>
<evidence type="ECO:0000256" key="1">
    <source>
        <dbReference type="SAM" id="MobiDB-lite"/>
    </source>
</evidence>
<dbReference type="Proteomes" id="UP000029448">
    <property type="component" value="Unassembled WGS sequence"/>
</dbReference>
<comment type="caution">
    <text evidence="2">The sequence shown here is derived from an EMBL/GenBank/DDBJ whole genome shotgun (WGS) entry which is preliminary data.</text>
</comment>
<name>A0A094YV03_9PROT</name>
<dbReference type="AlphaFoldDB" id="A0A094YV03"/>
<reference evidence="2 3" key="1">
    <citation type="submission" date="2014-06" db="EMBL/GenBank/DDBJ databases">
        <title>Functional and comparative genomic analyses of the Drosophila gut microbiota identify candidate symbiosis factors.</title>
        <authorList>
            <person name="Newell P.D."/>
            <person name="Chaston J.M."/>
            <person name="Douglas A.E."/>
        </authorList>
    </citation>
    <scope>NUCLEOTIDE SEQUENCE [LARGE SCALE GENOMIC DNA]</scope>
    <source>
        <strain evidence="2 3">DmCS_006</strain>
    </source>
</reference>
<dbReference type="EMBL" id="JOKM01000021">
    <property type="protein sequence ID" value="KGB25227.1"/>
    <property type="molecule type" value="Genomic_DNA"/>
</dbReference>
<sequence>MSMTENVLSSVPFSTLAQTQVQAAYPARYYAGYDTAATQPTPVTAWYDTWSMSSVDGLPPASQLLPVSFADWANTTGFRLPAGKAVQNGAIVDYTAPPLPLATQAARALQQAASTSWATYGMYGETPPVVWQSYLASLRALANGTDTTSTQLPTPPDISAAAFSAATHKASFVQETAPEHKSVSNGPDMPDVSAMRPSRAASIVAGQGA</sequence>
<organism evidence="2 3">
    <name type="scientific">Acetobacter tropicalis</name>
    <dbReference type="NCBI Taxonomy" id="104102"/>
    <lineage>
        <taxon>Bacteria</taxon>
        <taxon>Pseudomonadati</taxon>
        <taxon>Pseudomonadota</taxon>
        <taxon>Alphaproteobacteria</taxon>
        <taxon>Acetobacterales</taxon>
        <taxon>Acetobacteraceae</taxon>
        <taxon>Acetobacter</taxon>
    </lineage>
</organism>
<evidence type="ECO:0000313" key="3">
    <source>
        <dbReference type="Proteomes" id="UP000029448"/>
    </source>
</evidence>
<proteinExistence type="predicted"/>
<dbReference type="PATRIC" id="fig|104102.7.peg.902"/>
<accession>A0A094YV03</accession>
<protein>
    <submittedName>
        <fullName evidence="2">Uncharacterized protein</fullName>
    </submittedName>
</protein>
<dbReference type="STRING" id="104102.AtDm6_0908"/>